<comment type="catalytic activity">
    <reaction evidence="1">
        <text>a 4-O-methyl-thymidine in DNA + L-cysteinyl-[protein] = a thymidine in DNA + S-methyl-L-cysteinyl-[protein]</text>
        <dbReference type="Rhea" id="RHEA:53428"/>
        <dbReference type="Rhea" id="RHEA-COMP:10131"/>
        <dbReference type="Rhea" id="RHEA-COMP:10132"/>
        <dbReference type="Rhea" id="RHEA-COMP:13555"/>
        <dbReference type="Rhea" id="RHEA-COMP:13556"/>
        <dbReference type="ChEBI" id="CHEBI:29950"/>
        <dbReference type="ChEBI" id="CHEBI:82612"/>
        <dbReference type="ChEBI" id="CHEBI:137386"/>
        <dbReference type="ChEBI" id="CHEBI:137387"/>
        <dbReference type="EC" id="2.1.1.63"/>
    </reaction>
</comment>
<evidence type="ECO:0000256" key="4">
    <source>
        <dbReference type="ARBA" id="ARBA00022763"/>
    </source>
</evidence>
<dbReference type="EMBL" id="BAABRO010000002">
    <property type="protein sequence ID" value="GAA5505633.1"/>
    <property type="molecule type" value="Genomic_DNA"/>
</dbReference>
<dbReference type="PANTHER" id="PTHR10815">
    <property type="entry name" value="METHYLATED-DNA--PROTEIN-CYSTEINE METHYLTRANSFERASE"/>
    <property type="match status" value="1"/>
</dbReference>
<dbReference type="SUPFAM" id="SSF46767">
    <property type="entry name" value="Methylated DNA-protein cysteine methyltransferase, C-terminal domain"/>
    <property type="match status" value="1"/>
</dbReference>
<organism evidence="8 9">
    <name type="scientific">Novipirellula caenicola</name>
    <dbReference type="NCBI Taxonomy" id="1536901"/>
    <lineage>
        <taxon>Bacteria</taxon>
        <taxon>Pseudomonadati</taxon>
        <taxon>Planctomycetota</taxon>
        <taxon>Planctomycetia</taxon>
        <taxon>Pirellulales</taxon>
        <taxon>Pirellulaceae</taxon>
        <taxon>Novipirellula</taxon>
    </lineage>
</organism>
<dbReference type="RefSeq" id="WP_345682649.1">
    <property type="nucleotide sequence ID" value="NZ_BAABRO010000002.1"/>
</dbReference>
<dbReference type="InterPro" id="IPR001497">
    <property type="entry name" value="MethylDNA_cys_MeTrfase_AS"/>
</dbReference>
<dbReference type="Proteomes" id="UP001416858">
    <property type="component" value="Unassembled WGS sequence"/>
</dbReference>
<dbReference type="PANTHER" id="PTHR10815:SF5">
    <property type="entry name" value="METHYLATED-DNA--PROTEIN-CYSTEINE METHYLTRANSFERASE"/>
    <property type="match status" value="1"/>
</dbReference>
<dbReference type="GO" id="GO:0008168">
    <property type="term" value="F:methyltransferase activity"/>
    <property type="evidence" value="ECO:0007669"/>
    <property type="project" value="UniProtKB-KW"/>
</dbReference>
<evidence type="ECO:0000313" key="9">
    <source>
        <dbReference type="Proteomes" id="UP001416858"/>
    </source>
</evidence>
<keyword evidence="9" id="KW-1185">Reference proteome</keyword>
<evidence type="ECO:0000256" key="3">
    <source>
        <dbReference type="ARBA" id="ARBA00022679"/>
    </source>
</evidence>
<keyword evidence="3" id="KW-0808">Transferase</keyword>
<dbReference type="PROSITE" id="PS00374">
    <property type="entry name" value="MGMT"/>
    <property type="match status" value="1"/>
</dbReference>
<evidence type="ECO:0000259" key="7">
    <source>
        <dbReference type="Pfam" id="PF01035"/>
    </source>
</evidence>
<reference evidence="8 9" key="1">
    <citation type="submission" date="2024-02" db="EMBL/GenBank/DDBJ databases">
        <title>Rhodopirellula caenicola NBRC 110016.</title>
        <authorList>
            <person name="Ichikawa N."/>
            <person name="Katano-Makiyama Y."/>
            <person name="Hidaka K."/>
        </authorList>
    </citation>
    <scope>NUCLEOTIDE SEQUENCE [LARGE SCALE GENOMIC DNA]</scope>
    <source>
        <strain evidence="8 9">NBRC 110016</strain>
    </source>
</reference>
<keyword evidence="4" id="KW-0227">DNA damage</keyword>
<feature type="domain" description="Methylated-DNA-[protein]-cysteine S-methyltransferase DNA binding" evidence="7">
    <location>
        <begin position="101"/>
        <end position="182"/>
    </location>
</feature>
<evidence type="ECO:0000256" key="1">
    <source>
        <dbReference type="ARBA" id="ARBA00001286"/>
    </source>
</evidence>
<gene>
    <name evidence="8" type="primary">ogt</name>
    <name evidence="8" type="ORF">Rcae01_01078</name>
</gene>
<name>A0ABP9VKA7_9BACT</name>
<keyword evidence="5" id="KW-0234">DNA repair</keyword>
<dbReference type="InterPro" id="IPR036217">
    <property type="entry name" value="MethylDNA_cys_MeTrfase_DNAb"/>
</dbReference>
<comment type="caution">
    <text evidence="8">The sequence shown here is derived from an EMBL/GenBank/DDBJ whole genome shotgun (WGS) entry which is preliminary data.</text>
</comment>
<dbReference type="Gene3D" id="1.10.10.10">
    <property type="entry name" value="Winged helix-like DNA-binding domain superfamily/Winged helix DNA-binding domain"/>
    <property type="match status" value="1"/>
</dbReference>
<accession>A0ABP9VKA7</accession>
<evidence type="ECO:0000256" key="6">
    <source>
        <dbReference type="ARBA" id="ARBA00049348"/>
    </source>
</evidence>
<proteinExistence type="predicted"/>
<evidence type="ECO:0000256" key="5">
    <source>
        <dbReference type="ARBA" id="ARBA00023204"/>
    </source>
</evidence>
<sequence length="194" mass="21311">MQSQKPIAAVLPRNRVRGNQVPAAVHVAPHDSPLGVIHSVWTTRGLWRLQWGNETPEWSEQDGSQTVLGWAQSLDDRLNSFFEFGCTTFETIPVDESNWTPFAKAVYRQCREIQPGNTLTYKQLAERAGSPAASRAVGSCMARNRIPIVIPCHRVVASSGHLCGFSAPGGLDTKQFLLDLENSDAVPLAVTWTS</sequence>
<comment type="catalytic activity">
    <reaction evidence="6">
        <text>a 6-O-methyl-2'-deoxyguanosine in DNA + L-cysteinyl-[protein] = S-methyl-L-cysteinyl-[protein] + a 2'-deoxyguanosine in DNA</text>
        <dbReference type="Rhea" id="RHEA:24000"/>
        <dbReference type="Rhea" id="RHEA-COMP:10131"/>
        <dbReference type="Rhea" id="RHEA-COMP:10132"/>
        <dbReference type="Rhea" id="RHEA-COMP:11367"/>
        <dbReference type="Rhea" id="RHEA-COMP:11368"/>
        <dbReference type="ChEBI" id="CHEBI:29950"/>
        <dbReference type="ChEBI" id="CHEBI:82612"/>
        <dbReference type="ChEBI" id="CHEBI:85445"/>
        <dbReference type="ChEBI" id="CHEBI:85448"/>
        <dbReference type="EC" id="2.1.1.63"/>
    </reaction>
</comment>
<dbReference type="CDD" id="cd06445">
    <property type="entry name" value="ATase"/>
    <property type="match status" value="1"/>
</dbReference>
<protein>
    <submittedName>
        <fullName evidence="8">Methylated-DNA--protein-cysteine methyltransferase</fullName>
    </submittedName>
</protein>
<evidence type="ECO:0000256" key="2">
    <source>
        <dbReference type="ARBA" id="ARBA00022603"/>
    </source>
</evidence>
<dbReference type="InterPro" id="IPR036388">
    <property type="entry name" value="WH-like_DNA-bd_sf"/>
</dbReference>
<keyword evidence="2 8" id="KW-0489">Methyltransferase</keyword>
<dbReference type="GO" id="GO:0032259">
    <property type="term" value="P:methylation"/>
    <property type="evidence" value="ECO:0007669"/>
    <property type="project" value="UniProtKB-KW"/>
</dbReference>
<dbReference type="NCBIfam" id="TIGR00589">
    <property type="entry name" value="ogt"/>
    <property type="match status" value="1"/>
</dbReference>
<evidence type="ECO:0000313" key="8">
    <source>
        <dbReference type="EMBL" id="GAA5505633.1"/>
    </source>
</evidence>
<dbReference type="Pfam" id="PF01035">
    <property type="entry name" value="DNA_binding_1"/>
    <property type="match status" value="1"/>
</dbReference>
<dbReference type="InterPro" id="IPR014048">
    <property type="entry name" value="MethylDNA_cys_MeTrfase_DNA-bd"/>
</dbReference>